<gene>
    <name evidence="1" type="ORF">AX777_01180</name>
</gene>
<sequence length="76" mass="8413">MVDQQISLEVAKFLGPRRLLLLILRRETVGIADAGPYLALADIAAQRLRLPIGDPALRAIAPLDRRSNRISILMPE</sequence>
<protein>
    <submittedName>
        <fullName evidence="1">Uncharacterized protein</fullName>
    </submittedName>
</protein>
<reference evidence="1 2" key="1">
    <citation type="submission" date="2016-02" db="EMBL/GenBank/DDBJ databases">
        <authorList>
            <person name="Wen L."/>
            <person name="He K."/>
            <person name="Yang H."/>
        </authorList>
    </citation>
    <scope>NUCLEOTIDE SEQUENCE [LARGE SCALE GENOMIC DNA]</scope>
    <source>
        <strain evidence="1 2">CD09_2</strain>
    </source>
</reference>
<evidence type="ECO:0000313" key="2">
    <source>
        <dbReference type="Proteomes" id="UP000077262"/>
    </source>
</evidence>
<name>A0A177JZJ2_SPHYA</name>
<dbReference type="Proteomes" id="UP000077262">
    <property type="component" value="Unassembled WGS sequence"/>
</dbReference>
<evidence type="ECO:0000313" key="1">
    <source>
        <dbReference type="EMBL" id="OAH46508.1"/>
    </source>
</evidence>
<organism evidence="1 2">
    <name type="scientific">Sphingobium yanoikuyae</name>
    <name type="common">Sphingomonas yanoikuyae</name>
    <dbReference type="NCBI Taxonomy" id="13690"/>
    <lineage>
        <taxon>Bacteria</taxon>
        <taxon>Pseudomonadati</taxon>
        <taxon>Pseudomonadota</taxon>
        <taxon>Alphaproteobacteria</taxon>
        <taxon>Sphingomonadales</taxon>
        <taxon>Sphingomonadaceae</taxon>
        <taxon>Sphingobium</taxon>
    </lineage>
</organism>
<dbReference type="EMBL" id="LSTR01000020">
    <property type="protein sequence ID" value="OAH46508.1"/>
    <property type="molecule type" value="Genomic_DNA"/>
</dbReference>
<comment type="caution">
    <text evidence="1">The sequence shown here is derived from an EMBL/GenBank/DDBJ whole genome shotgun (WGS) entry which is preliminary data.</text>
</comment>
<proteinExistence type="predicted"/>
<dbReference type="AlphaFoldDB" id="A0A177JZJ2"/>
<accession>A0A177JZJ2</accession>